<sequence length="703" mass="72701">MNRLGTALLAAIEAVVTVGVGLGIALVPLTLLWGFEYGLQIDWDVFWKATGSVWLVGHGVDVSFLLGSALAKSSGVSGATDPIHVTLAALGFAIVTAWLAGRAGRRFAETEHRTTGLLVGTAVVAVLGFAVALSSRSTATEPTMWQAVVLPALWFGVPALVTSEVCRRRRGLPADPVTKRVLDQVDRIPTTWRSVAAFGLRAGTAATAVVVAVAGVVVAFLLFGSFAQVISLYEQSHAGVVGGIALTVGQLAFLPDFVGWATSWLVGPGFAIGTGSSVSPIGTALGPIPGIPVFGALPTSGHAFGLVWVLVPVIAGFATGGLLRPRLVRALGSANSALHRALGGVAAGVVAGVLTGLVAWLTSGSFGPGRLADVGPHALVVGAFGALEVGVPAVVALAVGSDLVRMPERGWTRERWHEADDETDAGDDSAGREGSLLVALAQAGAGRTTDVHRFVVEEAHGETASEATAAVAATGDLDAGVTTETIHDGDPGGGEAHRDEDRDRDREPQRRPVRDDAARTASEAGRPVEASRASRPAAAPASVPASVPASAPVPERDPDADVELPDWARTDAVAADRVAEPRPSTARGGVGAIRERLRGAADGVRERAGDLRDRVTGADAEREQADASAVTPVPHAPGTEAQPAFPWSTEEFVAGRDDAEDEPEDGHAAESAAPTRPATPKWDATDQIPEDELPWWRRPKDDR</sequence>
<keyword evidence="2" id="KW-1133">Transmembrane helix</keyword>
<feature type="compositionally biased region" description="Low complexity" evidence="1">
    <location>
        <begin position="527"/>
        <end position="553"/>
    </location>
</feature>
<feature type="transmembrane region" description="Helical" evidence="2">
    <location>
        <begin position="144"/>
        <end position="161"/>
    </location>
</feature>
<feature type="transmembrane region" description="Helical" evidence="2">
    <location>
        <begin position="6"/>
        <end position="33"/>
    </location>
</feature>
<dbReference type="Pfam" id="PF19877">
    <property type="entry name" value="DUF6350"/>
    <property type="match status" value="1"/>
</dbReference>
<feature type="transmembrane region" description="Helical" evidence="2">
    <location>
        <begin position="303"/>
        <end position="323"/>
    </location>
</feature>
<feature type="region of interest" description="Disordered" evidence="1">
    <location>
        <begin position="481"/>
        <end position="703"/>
    </location>
</feature>
<comment type="caution">
    <text evidence="3">The sequence shown here is derived from an EMBL/GenBank/DDBJ whole genome shotgun (WGS) entry which is preliminary data.</text>
</comment>
<feature type="transmembrane region" description="Helical" evidence="2">
    <location>
        <begin position="113"/>
        <end position="132"/>
    </location>
</feature>
<keyword evidence="2" id="KW-0812">Transmembrane</keyword>
<feature type="transmembrane region" description="Helical" evidence="2">
    <location>
        <begin position="344"/>
        <end position="366"/>
    </location>
</feature>
<dbReference type="InterPro" id="IPR045931">
    <property type="entry name" value="DUF6350"/>
</dbReference>
<evidence type="ECO:0000256" key="1">
    <source>
        <dbReference type="SAM" id="MobiDB-lite"/>
    </source>
</evidence>
<feature type="transmembrane region" description="Helical" evidence="2">
    <location>
        <begin position="83"/>
        <end position="101"/>
    </location>
</feature>
<name>A0ABX2MB09_9MICO</name>
<proteinExistence type="predicted"/>
<feature type="transmembrane region" description="Helical" evidence="2">
    <location>
        <begin position="378"/>
        <end position="399"/>
    </location>
</feature>
<dbReference type="EMBL" id="JABMCE010000076">
    <property type="protein sequence ID" value="NUU14090.1"/>
    <property type="molecule type" value="Genomic_DNA"/>
</dbReference>
<gene>
    <name evidence="3" type="ORF">HP507_09645</name>
</gene>
<evidence type="ECO:0000256" key="2">
    <source>
        <dbReference type="SAM" id="Phobius"/>
    </source>
</evidence>
<evidence type="ECO:0000313" key="4">
    <source>
        <dbReference type="Proteomes" id="UP000573001"/>
    </source>
</evidence>
<dbReference type="Proteomes" id="UP000573001">
    <property type="component" value="Unassembled WGS sequence"/>
</dbReference>
<feature type="compositionally biased region" description="Basic and acidic residues" evidence="1">
    <location>
        <begin position="593"/>
        <end position="625"/>
    </location>
</feature>
<feature type="compositionally biased region" description="Basic and acidic residues" evidence="1">
    <location>
        <begin position="694"/>
        <end position="703"/>
    </location>
</feature>
<protein>
    <submittedName>
        <fullName evidence="3">Uncharacterized protein</fullName>
    </submittedName>
</protein>
<keyword evidence="4" id="KW-1185">Reference proteome</keyword>
<feature type="transmembrane region" description="Helical" evidence="2">
    <location>
        <begin position="202"/>
        <end position="223"/>
    </location>
</feature>
<keyword evidence="2" id="KW-0472">Membrane</keyword>
<accession>A0ABX2MB09</accession>
<evidence type="ECO:0000313" key="3">
    <source>
        <dbReference type="EMBL" id="NUU14090.1"/>
    </source>
</evidence>
<reference evidence="3 4" key="1">
    <citation type="submission" date="2020-05" db="EMBL/GenBank/DDBJ databases">
        <title>Genome Sequencing of Type Strains.</title>
        <authorList>
            <person name="Lemaire J.F."/>
            <person name="Inderbitzin P."/>
            <person name="Gregorio O.A."/>
            <person name="Collins S.B."/>
            <person name="Wespe N."/>
            <person name="Knight-Connoni V."/>
        </authorList>
    </citation>
    <scope>NUCLEOTIDE SEQUENCE [LARGE SCALE GENOMIC DNA]</scope>
    <source>
        <strain evidence="3 4">ATCC 19096</strain>
    </source>
</reference>
<dbReference type="RefSeq" id="WP_175351574.1">
    <property type="nucleotide sequence ID" value="NZ_BAAAWQ010000001.1"/>
</dbReference>
<feature type="compositionally biased region" description="Basic and acidic residues" evidence="1">
    <location>
        <begin position="485"/>
        <end position="518"/>
    </location>
</feature>
<organism evidence="3 4">
    <name type="scientific">Curtobacterium pusillum</name>
    <dbReference type="NCBI Taxonomy" id="69373"/>
    <lineage>
        <taxon>Bacteria</taxon>
        <taxon>Bacillati</taxon>
        <taxon>Actinomycetota</taxon>
        <taxon>Actinomycetes</taxon>
        <taxon>Micrococcales</taxon>
        <taxon>Microbacteriaceae</taxon>
        <taxon>Curtobacterium</taxon>
    </lineage>
</organism>